<dbReference type="PROSITE" id="PS00512">
    <property type="entry name" value="ALPHA_GALACTOSIDASE"/>
    <property type="match status" value="1"/>
</dbReference>
<comment type="caution">
    <text evidence="5">The sequence shown here is derived from an EMBL/GenBank/DDBJ whole genome shotgun (WGS) entry which is preliminary data.</text>
</comment>
<evidence type="ECO:0000256" key="2">
    <source>
        <dbReference type="ARBA" id="ARBA00022801"/>
    </source>
</evidence>
<dbReference type="EMBL" id="QKKF02019282">
    <property type="protein sequence ID" value="RZF40166.1"/>
    <property type="molecule type" value="Genomic_DNA"/>
</dbReference>
<name>A0A482X3H2_LAOST</name>
<dbReference type="InterPro" id="IPR000111">
    <property type="entry name" value="Glyco_hydro_27/36_CS"/>
</dbReference>
<dbReference type="Gene3D" id="3.20.20.70">
    <property type="entry name" value="Aldolase class I"/>
    <property type="match status" value="1"/>
</dbReference>
<dbReference type="STRING" id="195883.A0A482X3H2"/>
<comment type="subunit">
    <text evidence="4">Homodimer.</text>
</comment>
<dbReference type="SMR" id="A0A482X3H2"/>
<dbReference type="InterPro" id="IPR002241">
    <property type="entry name" value="Glyco_hydro_27"/>
</dbReference>
<evidence type="ECO:0000313" key="6">
    <source>
        <dbReference type="Proteomes" id="UP000291343"/>
    </source>
</evidence>
<dbReference type="GO" id="GO:0005737">
    <property type="term" value="C:cytoplasm"/>
    <property type="evidence" value="ECO:0007669"/>
    <property type="project" value="TreeGrafter"/>
</dbReference>
<dbReference type="PANTHER" id="PTHR11452">
    <property type="entry name" value="ALPHA-GALACTOSIDASE/ALPHA-N-ACETYLGALACTOSAMINIDASE"/>
    <property type="match status" value="1"/>
</dbReference>
<dbReference type="GO" id="GO:0016139">
    <property type="term" value="P:glycoside catabolic process"/>
    <property type="evidence" value="ECO:0007669"/>
    <property type="project" value="TreeGrafter"/>
</dbReference>
<evidence type="ECO:0000256" key="4">
    <source>
        <dbReference type="RuleBase" id="RU361168"/>
    </source>
</evidence>
<evidence type="ECO:0000313" key="5">
    <source>
        <dbReference type="EMBL" id="RZF40166.1"/>
    </source>
</evidence>
<organism evidence="5 6">
    <name type="scientific">Laodelphax striatellus</name>
    <name type="common">Small brown planthopper</name>
    <name type="synonym">Delphax striatella</name>
    <dbReference type="NCBI Taxonomy" id="195883"/>
    <lineage>
        <taxon>Eukaryota</taxon>
        <taxon>Metazoa</taxon>
        <taxon>Ecdysozoa</taxon>
        <taxon>Arthropoda</taxon>
        <taxon>Hexapoda</taxon>
        <taxon>Insecta</taxon>
        <taxon>Pterygota</taxon>
        <taxon>Neoptera</taxon>
        <taxon>Paraneoptera</taxon>
        <taxon>Hemiptera</taxon>
        <taxon>Auchenorrhyncha</taxon>
        <taxon>Fulgoroidea</taxon>
        <taxon>Delphacidae</taxon>
        <taxon>Criomorphinae</taxon>
        <taxon>Laodelphax</taxon>
    </lineage>
</organism>
<keyword evidence="2 4" id="KW-0378">Hydrolase</keyword>
<proteinExistence type="inferred from homology"/>
<keyword evidence="3 4" id="KW-0326">Glycosidase</keyword>
<dbReference type="CDD" id="cd14792">
    <property type="entry name" value="GH27"/>
    <property type="match status" value="1"/>
</dbReference>
<reference evidence="5 6" key="1">
    <citation type="journal article" date="2017" name="Gigascience">
        <title>Genome sequence of the small brown planthopper, Laodelphax striatellus.</title>
        <authorList>
            <person name="Zhu J."/>
            <person name="Jiang F."/>
            <person name="Wang X."/>
            <person name="Yang P."/>
            <person name="Bao Y."/>
            <person name="Zhao W."/>
            <person name="Wang W."/>
            <person name="Lu H."/>
            <person name="Wang Q."/>
            <person name="Cui N."/>
            <person name="Li J."/>
            <person name="Chen X."/>
            <person name="Luo L."/>
            <person name="Yu J."/>
            <person name="Kang L."/>
            <person name="Cui F."/>
        </authorList>
    </citation>
    <scope>NUCLEOTIDE SEQUENCE [LARGE SCALE GENOMIC DNA]</scope>
    <source>
        <strain evidence="5">Lst14</strain>
    </source>
</reference>
<protein>
    <recommendedName>
        <fullName evidence="4">Alpha-galactosidase</fullName>
        <ecNumber evidence="4">3.2.1.-</ecNumber>
    </recommendedName>
</protein>
<gene>
    <name evidence="5" type="ORF">LSTR_LSTR014200</name>
</gene>
<keyword evidence="6" id="KW-1185">Reference proteome</keyword>
<dbReference type="InParanoid" id="A0A482X3H2"/>
<keyword evidence="4" id="KW-1015">Disulfide bond</keyword>
<dbReference type="Proteomes" id="UP000291343">
    <property type="component" value="Unassembled WGS sequence"/>
</dbReference>
<dbReference type="PRINTS" id="PR00740">
    <property type="entry name" value="GLHYDRLASE27"/>
</dbReference>
<evidence type="ECO:0000256" key="1">
    <source>
        <dbReference type="ARBA" id="ARBA00009743"/>
    </source>
</evidence>
<dbReference type="InterPro" id="IPR017853">
    <property type="entry name" value="GH"/>
</dbReference>
<comment type="similarity">
    <text evidence="1 4">Belongs to the glycosyl hydrolase 27 family.</text>
</comment>
<dbReference type="InterPro" id="IPR013785">
    <property type="entry name" value="Aldolase_TIM"/>
</dbReference>
<sequence>MQYKDVELQLQLSLAIIFALVAVSEGLDNGLALKPPMGWMSWQRYRCNIDCETYPDECISENLFRRAADLIVSEGFKKVGYEYVIVDDCWLAKERDQNGDLQPDPKRFPSGIKSLADYIHSKGLKFGLYEDYGTKTCEGYPGVIGHMKQDAAKFAEWEVDYVKLDGCNADPKTYDSAFFFVPLSNNWF</sequence>
<dbReference type="PANTHER" id="PTHR11452:SF66">
    <property type="entry name" value="ALPHA-GALACTOSIDASE"/>
    <property type="match status" value="1"/>
</dbReference>
<dbReference type="GO" id="GO:0009311">
    <property type="term" value="P:oligosaccharide metabolic process"/>
    <property type="evidence" value="ECO:0007669"/>
    <property type="project" value="TreeGrafter"/>
</dbReference>
<dbReference type="SUPFAM" id="SSF51445">
    <property type="entry name" value="(Trans)glycosidases"/>
    <property type="match status" value="1"/>
</dbReference>
<dbReference type="EC" id="3.2.1.-" evidence="4"/>
<dbReference type="AlphaFoldDB" id="A0A482X3H2"/>
<dbReference type="Pfam" id="PF16499">
    <property type="entry name" value="Melibiase_2"/>
    <property type="match status" value="1"/>
</dbReference>
<evidence type="ECO:0000256" key="3">
    <source>
        <dbReference type="ARBA" id="ARBA00023295"/>
    </source>
</evidence>
<dbReference type="OrthoDB" id="5795902at2759"/>
<dbReference type="GO" id="GO:0004557">
    <property type="term" value="F:alpha-galactosidase activity"/>
    <property type="evidence" value="ECO:0007669"/>
    <property type="project" value="TreeGrafter"/>
</dbReference>
<accession>A0A482X3H2</accession>